<name>A0AAT9HSS1_9ACTN</name>
<feature type="compositionally biased region" description="Basic and acidic residues" evidence="1">
    <location>
        <begin position="9"/>
        <end position="27"/>
    </location>
</feature>
<protein>
    <submittedName>
        <fullName evidence="2">Uncharacterized protein</fullName>
    </submittedName>
</protein>
<feature type="region of interest" description="Disordered" evidence="1">
    <location>
        <begin position="1"/>
        <end position="38"/>
    </location>
</feature>
<gene>
    <name evidence="2" type="ORF">SHKM778_64880</name>
</gene>
<reference evidence="2" key="1">
    <citation type="submission" date="2024-06" db="EMBL/GenBank/DDBJ databases">
        <authorList>
            <consortium name="consrtm"/>
            <person name="Uemura M."/>
            <person name="Terahara T."/>
        </authorList>
    </citation>
    <scope>NUCLEOTIDE SEQUENCE</scope>
    <source>
        <strain evidence="2">KM77-8</strain>
    </source>
</reference>
<organism evidence="2">
    <name type="scientific">Streptomyces haneummycinicus</name>
    <dbReference type="NCBI Taxonomy" id="3074435"/>
    <lineage>
        <taxon>Bacteria</taxon>
        <taxon>Bacillati</taxon>
        <taxon>Actinomycetota</taxon>
        <taxon>Actinomycetes</taxon>
        <taxon>Kitasatosporales</taxon>
        <taxon>Streptomycetaceae</taxon>
        <taxon>Streptomyces</taxon>
    </lineage>
</organism>
<evidence type="ECO:0000313" key="2">
    <source>
        <dbReference type="EMBL" id="BFO20100.1"/>
    </source>
</evidence>
<reference evidence="2" key="2">
    <citation type="submission" date="2024-07" db="EMBL/GenBank/DDBJ databases">
        <title>Streptomyces haneummycinica sp. nov., a new antibiotic-producing actinobacterium isolated from marine sediment.</title>
        <authorList>
            <person name="Uemura M."/>
            <person name="Hamada M."/>
            <person name="Hirano S."/>
            <person name="Kobayashi K."/>
            <person name="Ohshiro T."/>
            <person name="Kobayashi T."/>
            <person name="Terahara T."/>
        </authorList>
    </citation>
    <scope>NUCLEOTIDE SEQUENCE</scope>
    <source>
        <strain evidence="2">KM77-8</strain>
    </source>
</reference>
<evidence type="ECO:0000256" key="1">
    <source>
        <dbReference type="SAM" id="MobiDB-lite"/>
    </source>
</evidence>
<proteinExistence type="predicted"/>
<dbReference type="EMBL" id="AP035768">
    <property type="protein sequence ID" value="BFO20100.1"/>
    <property type="molecule type" value="Genomic_DNA"/>
</dbReference>
<accession>A0AAT9HSS1</accession>
<dbReference type="AlphaFoldDB" id="A0AAT9HSS1"/>
<sequence>MPGGHPGRTRVDTREELRGERRDDQQDRTGAAQAEIAGGQIRPVAQCARGLPDAFRRGLGDPAAPFVAEDQETAAWETPAAWATSRLVGRVPARGIVAPLLRLDW</sequence>